<dbReference type="AlphaFoldDB" id="A0AA92UPM0"/>
<name>A0AA92UPM0_9BACT</name>
<comment type="caution">
    <text evidence="1">The sequence shown here is derived from an EMBL/GenBank/DDBJ whole genome shotgun (WGS) entry which is preliminary data.</text>
</comment>
<protein>
    <submittedName>
        <fullName evidence="1">Uncharacterized protein</fullName>
    </submittedName>
</protein>
<evidence type="ECO:0000313" key="2">
    <source>
        <dbReference type="Proteomes" id="UP000285604"/>
    </source>
</evidence>
<gene>
    <name evidence="1" type="ORF">DXA63_08835</name>
</gene>
<sequence>MDVKPYINPFEEGSGDKVEEPVAVSTSSVHQLDALRHQVIDAVASSDDKVTLVLCLDMLTHQRKHRRIHCAGKSDAELAATLSATTDWDDTDHADLSQIDYQKYKPYRSPKVQKSIEKWL</sequence>
<proteinExistence type="predicted"/>
<dbReference type="Proteomes" id="UP000285604">
    <property type="component" value="Unassembled WGS sequence"/>
</dbReference>
<evidence type="ECO:0000313" key="1">
    <source>
        <dbReference type="EMBL" id="RGX94410.1"/>
    </source>
</evidence>
<dbReference type="EMBL" id="QSCI01000034">
    <property type="protein sequence ID" value="RGX94410.1"/>
    <property type="molecule type" value="Genomic_DNA"/>
</dbReference>
<reference evidence="1 2" key="1">
    <citation type="submission" date="2018-08" db="EMBL/GenBank/DDBJ databases">
        <title>A genome reference for cultivated species of the human gut microbiota.</title>
        <authorList>
            <person name="Zou Y."/>
            <person name="Xue W."/>
            <person name="Luo G."/>
        </authorList>
    </citation>
    <scope>NUCLEOTIDE SEQUENCE [LARGE SCALE GENOMIC DNA]</scope>
    <source>
        <strain evidence="1 2">OF03-3</strain>
    </source>
</reference>
<organism evidence="1 2">
    <name type="scientific">Segatella copri</name>
    <dbReference type="NCBI Taxonomy" id="165179"/>
    <lineage>
        <taxon>Bacteria</taxon>
        <taxon>Pseudomonadati</taxon>
        <taxon>Bacteroidota</taxon>
        <taxon>Bacteroidia</taxon>
        <taxon>Bacteroidales</taxon>
        <taxon>Prevotellaceae</taxon>
        <taxon>Segatella</taxon>
    </lineage>
</organism>
<accession>A0AA92UPM0</accession>